<dbReference type="Proteomes" id="UP000027222">
    <property type="component" value="Unassembled WGS sequence"/>
</dbReference>
<dbReference type="InterPro" id="IPR014001">
    <property type="entry name" value="Helicase_ATP-bd"/>
</dbReference>
<feature type="domain" description="Helicase ATP-binding" evidence="5">
    <location>
        <begin position="268"/>
        <end position="461"/>
    </location>
</feature>
<dbReference type="PROSITE" id="PS51194">
    <property type="entry name" value="HELICASE_CTER"/>
    <property type="match status" value="1"/>
</dbReference>
<dbReference type="InterPro" id="IPR035892">
    <property type="entry name" value="C2_domain_sf"/>
</dbReference>
<dbReference type="GO" id="GO:0005524">
    <property type="term" value="F:ATP binding"/>
    <property type="evidence" value="ECO:0007669"/>
    <property type="project" value="UniProtKB-KW"/>
</dbReference>
<dbReference type="InterPro" id="IPR004179">
    <property type="entry name" value="Sec63-dom"/>
</dbReference>
<dbReference type="PANTHER" id="PTHR47961">
    <property type="entry name" value="DNA POLYMERASE THETA, PUTATIVE (AFU_ORTHOLOGUE AFUA_1G05260)-RELATED"/>
    <property type="match status" value="1"/>
</dbReference>
<dbReference type="Gene3D" id="1.10.3380.10">
    <property type="entry name" value="Sec63 N-terminal domain-like domain"/>
    <property type="match status" value="1"/>
</dbReference>
<dbReference type="FunFam" id="1.10.3380.10:FF:000001">
    <property type="entry name" value="U5 small nuclear ribonucleoprotein helicase"/>
    <property type="match status" value="1"/>
</dbReference>
<dbReference type="Pfam" id="PF00271">
    <property type="entry name" value="Helicase_C"/>
    <property type="match status" value="1"/>
</dbReference>
<dbReference type="Gene3D" id="3.40.50.300">
    <property type="entry name" value="P-loop containing nucleotide triphosphate hydrolases"/>
    <property type="match status" value="4"/>
</dbReference>
<keyword evidence="8" id="KW-1185">Reference proteome</keyword>
<protein>
    <recommendedName>
        <fullName evidence="9">Sec63-domain-containing protein</fullName>
    </recommendedName>
</protein>
<evidence type="ECO:0000259" key="6">
    <source>
        <dbReference type="PROSITE" id="PS51194"/>
    </source>
</evidence>
<accession>A0A067TKC5</accession>
<dbReference type="SMART" id="SM00973">
    <property type="entry name" value="Sec63"/>
    <property type="match status" value="1"/>
</dbReference>
<dbReference type="PANTHER" id="PTHR47961:SF13">
    <property type="entry name" value="ACTIVATING SIGNAL COINTEGRATOR 1 COMPLEX SUBUNIT 3"/>
    <property type="match status" value="1"/>
</dbReference>
<evidence type="ECO:0008006" key="9">
    <source>
        <dbReference type="Google" id="ProtNLM"/>
    </source>
</evidence>
<dbReference type="InterPro" id="IPR027417">
    <property type="entry name" value="P-loop_NTPase"/>
</dbReference>
<evidence type="ECO:0000256" key="4">
    <source>
        <dbReference type="ARBA" id="ARBA00022840"/>
    </source>
</evidence>
<dbReference type="SUPFAM" id="SSF81296">
    <property type="entry name" value="E set domains"/>
    <property type="match status" value="1"/>
</dbReference>
<organism evidence="7 8">
    <name type="scientific">Galerina marginata (strain CBS 339.88)</name>
    <dbReference type="NCBI Taxonomy" id="685588"/>
    <lineage>
        <taxon>Eukaryota</taxon>
        <taxon>Fungi</taxon>
        <taxon>Dikarya</taxon>
        <taxon>Basidiomycota</taxon>
        <taxon>Agaricomycotina</taxon>
        <taxon>Agaricomycetes</taxon>
        <taxon>Agaricomycetidae</taxon>
        <taxon>Agaricales</taxon>
        <taxon>Agaricineae</taxon>
        <taxon>Strophariaceae</taxon>
        <taxon>Galerina</taxon>
    </lineage>
</organism>
<dbReference type="InterPro" id="IPR003593">
    <property type="entry name" value="AAA+_ATPase"/>
</dbReference>
<dbReference type="EMBL" id="KL142368">
    <property type="protein sequence ID" value="KDR83596.1"/>
    <property type="molecule type" value="Genomic_DNA"/>
</dbReference>
<dbReference type="GO" id="GO:0016787">
    <property type="term" value="F:hydrolase activity"/>
    <property type="evidence" value="ECO:0007669"/>
    <property type="project" value="UniProtKB-KW"/>
</dbReference>
<dbReference type="STRING" id="685588.A0A067TKC5"/>
<dbReference type="HOGENOM" id="CLU_000335_2_2_1"/>
<dbReference type="InterPro" id="IPR001650">
    <property type="entry name" value="Helicase_C-like"/>
</dbReference>
<feature type="domain" description="Helicase C-terminal" evidence="6">
    <location>
        <begin position="492"/>
        <end position="695"/>
    </location>
</feature>
<dbReference type="Pfam" id="PF02889">
    <property type="entry name" value="Sec63"/>
    <property type="match status" value="1"/>
</dbReference>
<dbReference type="GO" id="GO:0003676">
    <property type="term" value="F:nucleic acid binding"/>
    <property type="evidence" value="ECO:0007669"/>
    <property type="project" value="InterPro"/>
</dbReference>
<name>A0A067TKC5_GALM3</name>
<dbReference type="InterPro" id="IPR050474">
    <property type="entry name" value="Hel308_SKI2-like"/>
</dbReference>
<keyword evidence="4" id="KW-0067">ATP-binding</keyword>
<dbReference type="OrthoDB" id="5575at2759"/>
<evidence type="ECO:0000256" key="1">
    <source>
        <dbReference type="ARBA" id="ARBA00022741"/>
    </source>
</evidence>
<proteinExistence type="predicted"/>
<dbReference type="SUPFAM" id="SSF158702">
    <property type="entry name" value="Sec63 N-terminal domain-like"/>
    <property type="match status" value="1"/>
</dbReference>
<evidence type="ECO:0000313" key="8">
    <source>
        <dbReference type="Proteomes" id="UP000027222"/>
    </source>
</evidence>
<dbReference type="SUPFAM" id="SSF52540">
    <property type="entry name" value="P-loop containing nucleoside triphosphate hydrolases"/>
    <property type="match status" value="4"/>
</dbReference>
<evidence type="ECO:0000313" key="7">
    <source>
        <dbReference type="EMBL" id="KDR83596.1"/>
    </source>
</evidence>
<dbReference type="FunFam" id="3.40.50.300:FF:000062">
    <property type="entry name" value="U5 small nuclear ribonucleoprotein helicase"/>
    <property type="match status" value="1"/>
</dbReference>
<dbReference type="SMART" id="SM00490">
    <property type="entry name" value="HELICc"/>
    <property type="match status" value="1"/>
</dbReference>
<dbReference type="Pfam" id="PF00270">
    <property type="entry name" value="DEAD"/>
    <property type="match status" value="2"/>
</dbReference>
<dbReference type="SMART" id="SM00382">
    <property type="entry name" value="AAA"/>
    <property type="match status" value="2"/>
</dbReference>
<dbReference type="InterPro" id="IPR011545">
    <property type="entry name" value="DEAD/DEAH_box_helicase_dom"/>
</dbReference>
<sequence>MVCLVPQMLVSPEVTRVTGHGWSLSGRYWAFINLNDDEGWDGRDPWGDSVLRIYSFGPLSKDSNPILLSLYKKPDADHIIPSLLAILTSQRTKEEIAGELAELLGFDEIELVVHILDNRSSVSEQLDEHLARPQTDISVNNIKPAGGAHVFSLDSARQRMQEQFDANAARPLFTGVEQPGLEVLPHVYSSSGLSQGNLVSQFGSKYMLPLGTSRQTHEEYEEVVIPPAKPVPPMSTERLISVSELDDIIKGSFTGYSALNRIQSIVYPTAYGSNENLLICAPTGAGKTDVAMLTILRVIDQHRLTRNFSTGAPIPQAIDRDAFKIIYVAPMKALASEIVRKLGRRLAWLSIEVRELTGDMQLTRAEIARTQVIVTTPEKWDVVTRKPTGEGELASSLKLLIIDEVHLLNEERGAVIETIVARTLRQVESSQSMIRIVGLSATLPNFRDVAEFLCVSRHKGLFYFDSSFRPVPLEQHFLGIKGKPGSLQSRKNLDSVTFQKVSELVANGHQVMVFVHARKETVKTATSLRETALLEGNLEEFNCEDHPQWNFFRQKIGESRNKEMKQLFDSGFGIHHAGMLRSDRNMMERMFEAKAIKVLCCTATLAWGVNLPAHAVIIKGTQVYDSAKGKFVDLSVLDVLQVFGRAGRPGLETSGEGYICTTEDKLAHYLDAVTSQIPIESQFQAGLMDALNAEIALGTVANIRDAVQCFRGIPRESVEDDPQLGGKRNELISIASQRLATNRMINYDVQHGEFQIAELGRIAAKYYIRHTSIEIFNKEFRPKMSEADVLAMLSMSTEFDQIQVRESEIKELEQIMERVPCQVKGGTDTSAGKVNILLQGYVSRETVEDFALVSDMAYVAQNGGRIVRALLEIAMSKKWASVTSVLMNMSKAIEGRLWSFDHPLRQFNLKPETLFSLEKWADDWSVSQLADLDANHLGQLVHLNETHGLAIQNAAKQFPTVQIAYTLQPITADVLKVTLTVTRAFEWNSKIHGASEPFWIWIEDQDGSNILQHLHILFNQTTDLIKVEFFIPIPDEQPPSSITIRLISDRWVGAEDTIAMSLDSVVMPSVSQVHTPVLNLPFLITNGIQPLNMKDAFPLRLNTLNMLQTHAYWNIVHNRTNSLFCAPAGSGKSTLAQMAIWSTILKAKEGWVLVVAPTKTAALEIVSELRCGSQSSNILLEYGGDNKRILSPAYSRTIRVISAEQLLHAVASGVRPSAVAGLHLVVCEALEQLDSTYELALSLLRLAFQSSPVRFIGISASINDAADLAKWLSVDNTAIHSFRPQDRDQSLVISRQTFSIPYSASLFKAMIKPAYRAIQDSPEETPALVFVPSRGQCRPIALDLITKSTLDIETGRGYIPNSISDVLVGDYCARLQDTTLLDYVLKGVGFFHPGVQKNDRLLMLEMFTERIIRVLVIPKDSCWSVPARAPIVIVMGTQYVHVEGQVRQIRDYSLNELVKMQSRAVQESGIGHFHLFCQAEALETYSRFLDEGLPLESELPGSAALRDWVRTVYGSNKDKQSIVDALSFTYLSQRVGSNPSYYGITTSNRDESLAAIADQVVDEIHKKEKTGNPL</sequence>
<dbReference type="GO" id="GO:0004386">
    <property type="term" value="F:helicase activity"/>
    <property type="evidence" value="ECO:0007669"/>
    <property type="project" value="UniProtKB-KW"/>
</dbReference>
<dbReference type="FunFam" id="3.40.50.300:FF:000102">
    <property type="entry name" value="RNA helicase, activating signal cointegrator 1"/>
    <property type="match status" value="1"/>
</dbReference>
<dbReference type="InterPro" id="IPR036388">
    <property type="entry name" value="WH-like_DNA-bd_sf"/>
</dbReference>
<evidence type="ECO:0000256" key="2">
    <source>
        <dbReference type="ARBA" id="ARBA00022801"/>
    </source>
</evidence>
<keyword evidence="1" id="KW-0547">Nucleotide-binding</keyword>
<dbReference type="PROSITE" id="PS51192">
    <property type="entry name" value="HELICASE_ATP_BIND_1"/>
    <property type="match status" value="2"/>
</dbReference>
<keyword evidence="3" id="KW-0347">Helicase</keyword>
<evidence type="ECO:0000259" key="5">
    <source>
        <dbReference type="PROSITE" id="PS51192"/>
    </source>
</evidence>
<dbReference type="Gene3D" id="1.10.10.10">
    <property type="entry name" value="Winged helix-like DNA-binding domain superfamily/Winged helix DNA-binding domain"/>
    <property type="match status" value="2"/>
</dbReference>
<dbReference type="Gene3D" id="2.60.40.150">
    <property type="entry name" value="C2 domain"/>
    <property type="match status" value="1"/>
</dbReference>
<evidence type="ECO:0000256" key="3">
    <source>
        <dbReference type="ARBA" id="ARBA00022806"/>
    </source>
</evidence>
<feature type="domain" description="Helicase ATP-binding" evidence="5">
    <location>
        <begin position="1113"/>
        <end position="1280"/>
    </location>
</feature>
<dbReference type="SMART" id="SM00487">
    <property type="entry name" value="DEXDc"/>
    <property type="match status" value="2"/>
</dbReference>
<reference evidence="8" key="1">
    <citation type="journal article" date="2014" name="Proc. Natl. Acad. Sci. U.S.A.">
        <title>Extensive sampling of basidiomycete genomes demonstrates inadequacy of the white-rot/brown-rot paradigm for wood decay fungi.</title>
        <authorList>
            <person name="Riley R."/>
            <person name="Salamov A.A."/>
            <person name="Brown D.W."/>
            <person name="Nagy L.G."/>
            <person name="Floudas D."/>
            <person name="Held B.W."/>
            <person name="Levasseur A."/>
            <person name="Lombard V."/>
            <person name="Morin E."/>
            <person name="Otillar R."/>
            <person name="Lindquist E.A."/>
            <person name="Sun H."/>
            <person name="LaButti K.M."/>
            <person name="Schmutz J."/>
            <person name="Jabbour D."/>
            <person name="Luo H."/>
            <person name="Baker S.E."/>
            <person name="Pisabarro A.G."/>
            <person name="Walton J.D."/>
            <person name="Blanchette R.A."/>
            <person name="Henrissat B."/>
            <person name="Martin F."/>
            <person name="Cullen D."/>
            <person name="Hibbett D.S."/>
            <person name="Grigoriev I.V."/>
        </authorList>
    </citation>
    <scope>NUCLEOTIDE SEQUENCE [LARGE SCALE GENOMIC DNA]</scope>
    <source>
        <strain evidence="8">CBS 339.88</strain>
    </source>
</reference>
<gene>
    <name evidence="7" type="ORF">GALMADRAFT_150685</name>
</gene>
<dbReference type="CDD" id="cd18795">
    <property type="entry name" value="SF2_C_Ski2"/>
    <property type="match status" value="1"/>
</dbReference>
<keyword evidence="2" id="KW-0378">Hydrolase</keyword>
<dbReference type="InterPro" id="IPR014756">
    <property type="entry name" value="Ig_E-set"/>
</dbReference>